<evidence type="ECO:0000256" key="1">
    <source>
        <dbReference type="SAM" id="SignalP"/>
    </source>
</evidence>
<name>A0A0K1EAK7_CHOCO</name>
<dbReference type="Proteomes" id="UP000067626">
    <property type="component" value="Chromosome"/>
</dbReference>
<keyword evidence="3" id="KW-1185">Reference proteome</keyword>
<evidence type="ECO:0000313" key="3">
    <source>
        <dbReference type="Proteomes" id="UP000067626"/>
    </source>
</evidence>
<proteinExistence type="predicted"/>
<dbReference type="RefSeq" id="WP_050429941.1">
    <property type="nucleotide sequence ID" value="NZ_CP012159.1"/>
</dbReference>
<accession>A0A0K1EAK7</accession>
<evidence type="ECO:0008006" key="4">
    <source>
        <dbReference type="Google" id="ProtNLM"/>
    </source>
</evidence>
<dbReference type="OrthoDB" id="9851256at2"/>
<organism evidence="2 3">
    <name type="scientific">Chondromyces crocatus</name>
    <dbReference type="NCBI Taxonomy" id="52"/>
    <lineage>
        <taxon>Bacteria</taxon>
        <taxon>Pseudomonadati</taxon>
        <taxon>Myxococcota</taxon>
        <taxon>Polyangia</taxon>
        <taxon>Polyangiales</taxon>
        <taxon>Polyangiaceae</taxon>
        <taxon>Chondromyces</taxon>
    </lineage>
</organism>
<dbReference type="PROSITE" id="PS51257">
    <property type="entry name" value="PROKAR_LIPOPROTEIN"/>
    <property type="match status" value="1"/>
</dbReference>
<sequence length="70" mass="7581">MKSMGVLLLSAIGLTMLSGCSFITSGQPSTSAVTGEAWYTKTRFFIIPYANEIYYCDGKSNVCKQAAMPE</sequence>
<feature type="chain" id="PRO_5005459128" description="Lipoprotein" evidence="1">
    <location>
        <begin position="27"/>
        <end position="70"/>
    </location>
</feature>
<dbReference type="EMBL" id="CP012159">
    <property type="protein sequence ID" value="AKT37593.1"/>
    <property type="molecule type" value="Genomic_DNA"/>
</dbReference>
<dbReference type="KEGG" id="ccro:CMC5_017340"/>
<dbReference type="AlphaFoldDB" id="A0A0K1EAK7"/>
<reference evidence="2 3" key="1">
    <citation type="submission" date="2015-07" db="EMBL/GenBank/DDBJ databases">
        <title>Genome analysis of myxobacterium Chondromyces crocatus Cm c5 reveals a high potential for natural compound synthesis and the genetic basis for the loss of fruiting body formation.</title>
        <authorList>
            <person name="Zaburannyi N."/>
            <person name="Bunk B."/>
            <person name="Maier J."/>
            <person name="Overmann J."/>
            <person name="Mueller R."/>
        </authorList>
    </citation>
    <scope>NUCLEOTIDE SEQUENCE [LARGE SCALE GENOMIC DNA]</scope>
    <source>
        <strain evidence="2 3">Cm c5</strain>
    </source>
</reference>
<evidence type="ECO:0000313" key="2">
    <source>
        <dbReference type="EMBL" id="AKT37593.1"/>
    </source>
</evidence>
<keyword evidence="1" id="KW-0732">Signal</keyword>
<protein>
    <recommendedName>
        <fullName evidence="4">Lipoprotein</fullName>
    </recommendedName>
</protein>
<gene>
    <name evidence="2" type="ORF">CMC5_017340</name>
</gene>
<feature type="signal peptide" evidence="1">
    <location>
        <begin position="1"/>
        <end position="26"/>
    </location>
</feature>